<dbReference type="GO" id="GO:0016787">
    <property type="term" value="F:hydrolase activity"/>
    <property type="evidence" value="ECO:0007669"/>
    <property type="project" value="UniProtKB-KW"/>
</dbReference>
<dbReference type="SMART" id="SM00849">
    <property type="entry name" value="Lactamase_B"/>
    <property type="match status" value="1"/>
</dbReference>
<dbReference type="Pfam" id="PF21221">
    <property type="entry name" value="B_lactamase-like_C"/>
    <property type="match status" value="1"/>
</dbReference>
<gene>
    <name evidence="2" type="ORF">BGI27_07395</name>
    <name evidence="3" type="ORF">CGU29_04715</name>
</gene>
<dbReference type="PANTHER" id="PTHR23131:SF4">
    <property type="entry name" value="METALLO-BETA-LACTAMASE SUPERFAMILY POTEIN"/>
    <property type="match status" value="1"/>
</dbReference>
<dbReference type="EMBL" id="NMRN01000008">
    <property type="protein sequence ID" value="PAS94314.1"/>
    <property type="molecule type" value="Genomic_DNA"/>
</dbReference>
<sequence length="341" mass="37569">MQTTLDHPFPTPPDAGGQSAVAPGVYWLRLALPWRLDHINLWLLEDGGERVLVDTGLGDDATREHWTQWLERARHPLSGILVTHYHPDHLGNAAWLAARTGAPISMALGELLLARAVYAQLPGFDTAAMLTQFRSHGLDEASLTRLEARGNVYRRGVPELPRQIRRLADGDEFRVGTQRWRVIAGMGHSPEHLALHNAEAGVLISGDMLLPRISTHVAVPPAIPEDDAVERYLTSLQAFMPLPAETLVLPSHGLPFRGLHARIGQLQAHHAERDAKMCADLDTPRSAADILATLFRRELDAHQLMFAMSEAIAHLNHAAAAGRLRRLEPTPDGVVRFLATD</sequence>
<dbReference type="RefSeq" id="WP_095524267.1">
    <property type="nucleotide sequence ID" value="NZ_MDUX01000019.1"/>
</dbReference>
<dbReference type="SUPFAM" id="SSF56281">
    <property type="entry name" value="Metallo-hydrolase/oxidoreductase"/>
    <property type="match status" value="1"/>
</dbReference>
<keyword evidence="3" id="KW-0378">Hydrolase</keyword>
<dbReference type="Gene3D" id="1.10.10.10">
    <property type="entry name" value="Winged helix-like DNA-binding domain superfamily/Winged helix DNA-binding domain"/>
    <property type="match status" value="1"/>
</dbReference>
<proteinExistence type="predicted"/>
<organism evidence="3 4">
    <name type="scientific">Candidatus Dactylopiibacterium carminicum</name>
    <dbReference type="NCBI Taxonomy" id="857335"/>
    <lineage>
        <taxon>Bacteria</taxon>
        <taxon>Pseudomonadati</taxon>
        <taxon>Pseudomonadota</taxon>
        <taxon>Betaproteobacteria</taxon>
        <taxon>Rhodocyclales</taxon>
        <taxon>Rhodocyclaceae</taxon>
        <taxon>Candidatus Dactylopiibacterium</taxon>
    </lineage>
</organism>
<dbReference type="InterPro" id="IPR048933">
    <property type="entry name" value="B_lactamase-like_C"/>
</dbReference>
<dbReference type="InterPro" id="IPR036388">
    <property type="entry name" value="WH-like_DNA-bd_sf"/>
</dbReference>
<keyword evidence="5" id="KW-1185">Reference proteome</keyword>
<feature type="domain" description="Metallo-beta-lactamase" evidence="1">
    <location>
        <begin position="38"/>
        <end position="252"/>
    </location>
</feature>
<dbReference type="EMBL" id="MDUX01000019">
    <property type="protein sequence ID" value="KAF7599492.1"/>
    <property type="molecule type" value="Genomic_DNA"/>
</dbReference>
<comment type="caution">
    <text evidence="3">The sequence shown here is derived from an EMBL/GenBank/DDBJ whole genome shotgun (WGS) entry which is preliminary data.</text>
</comment>
<evidence type="ECO:0000313" key="3">
    <source>
        <dbReference type="EMBL" id="PAS94314.1"/>
    </source>
</evidence>
<dbReference type="Pfam" id="PF00753">
    <property type="entry name" value="Lactamase_B"/>
    <property type="match status" value="1"/>
</dbReference>
<evidence type="ECO:0000313" key="2">
    <source>
        <dbReference type="EMBL" id="KAF7599492.1"/>
    </source>
</evidence>
<dbReference type="OrthoDB" id="2971563at2"/>
<dbReference type="Gene3D" id="3.60.15.10">
    <property type="entry name" value="Ribonuclease Z/Hydroxyacylglutathione hydrolase-like"/>
    <property type="match status" value="1"/>
</dbReference>
<evidence type="ECO:0000313" key="5">
    <source>
        <dbReference type="Proteomes" id="UP000623509"/>
    </source>
</evidence>
<reference evidence="3 4" key="2">
    <citation type="submission" date="2017-07" db="EMBL/GenBank/DDBJ databases">
        <title>Candidatus Dactylopiibacterium carminicum, a nitrogen-fixing symbiont of the cochineal insect Dactylopius coccus and Dactylopius opuntiae (Hemiptera: Coccoidea: Dactylopiidae).</title>
        <authorList>
            <person name="Vera A."/>
        </authorList>
    </citation>
    <scope>NUCLEOTIDE SEQUENCE [LARGE SCALE GENOMIC DNA]</scope>
    <source>
        <strain evidence="3 4">NFDCM</strain>
    </source>
</reference>
<protein>
    <submittedName>
        <fullName evidence="3">Zn-dependent hydrolase</fullName>
    </submittedName>
</protein>
<evidence type="ECO:0000259" key="1">
    <source>
        <dbReference type="SMART" id="SM00849"/>
    </source>
</evidence>
<reference evidence="2 5" key="1">
    <citation type="submission" date="2016-08" db="EMBL/GenBank/DDBJ databases">
        <title>Candidatus Dactylopiibacterium carminicum genome sequence.</title>
        <authorList>
            <person name="Ramirez-Puebla S.T."/>
            <person name="Ormeno-Orrillo E."/>
            <person name="Vera-Ponce De Leon A."/>
            <person name="Luis L."/>
            <person name="Sanchez-Flores A."/>
            <person name="Monica R."/>
            <person name="Martinez-Romero E."/>
        </authorList>
    </citation>
    <scope>NUCLEOTIDE SEQUENCE [LARGE SCALE GENOMIC DNA]</scope>
    <source>
        <strain evidence="2">END1</strain>
    </source>
</reference>
<dbReference type="InterPro" id="IPR036866">
    <property type="entry name" value="RibonucZ/Hydroxyglut_hydro"/>
</dbReference>
<dbReference type="Proteomes" id="UP000216107">
    <property type="component" value="Unassembled WGS sequence"/>
</dbReference>
<dbReference type="InterPro" id="IPR001279">
    <property type="entry name" value="Metallo-B-lactamas"/>
</dbReference>
<dbReference type="InterPro" id="IPR050662">
    <property type="entry name" value="Sec-metab_biosynth-thioest"/>
</dbReference>
<dbReference type="PANTHER" id="PTHR23131">
    <property type="entry name" value="ENDORIBONUCLEASE LACTB2"/>
    <property type="match status" value="1"/>
</dbReference>
<name>A0A272EW25_9RHOO</name>
<dbReference type="Proteomes" id="UP000623509">
    <property type="component" value="Unassembled WGS sequence"/>
</dbReference>
<dbReference type="AlphaFoldDB" id="A0A272EW25"/>
<evidence type="ECO:0000313" key="4">
    <source>
        <dbReference type="Proteomes" id="UP000216107"/>
    </source>
</evidence>
<accession>A0A272EW25</accession>